<dbReference type="FunFam" id="2.20.100.10:FF:000007">
    <property type="entry name" value="Thrombospondin 1"/>
    <property type="match status" value="6"/>
</dbReference>
<evidence type="ECO:0000256" key="2">
    <source>
        <dbReference type="ARBA" id="ARBA00004651"/>
    </source>
</evidence>
<feature type="transmembrane region" description="Helical" evidence="11">
    <location>
        <begin position="952"/>
        <end position="975"/>
    </location>
</feature>
<evidence type="ECO:0000256" key="8">
    <source>
        <dbReference type="ARBA" id="ARBA00022989"/>
    </source>
</evidence>
<dbReference type="Pfam" id="PF00090">
    <property type="entry name" value="TSP_1"/>
    <property type="match status" value="7"/>
</dbReference>
<dbReference type="Gene3D" id="2.60.220.50">
    <property type="match status" value="1"/>
</dbReference>
<dbReference type="Gene3D" id="2.20.100.10">
    <property type="entry name" value="Thrombospondin type-1 (TSP1) repeat"/>
    <property type="match status" value="7"/>
</dbReference>
<dbReference type="InterPro" id="IPR057244">
    <property type="entry name" value="GAIN_B"/>
</dbReference>
<dbReference type="PROSITE" id="PS50221">
    <property type="entry name" value="GAIN_B"/>
    <property type="match status" value="1"/>
</dbReference>
<dbReference type="InterPro" id="IPR032471">
    <property type="entry name" value="AGRL2-4_GAIN_subdom_A"/>
</dbReference>
<dbReference type="SMART" id="SM00209">
    <property type="entry name" value="TSP1"/>
    <property type="match status" value="7"/>
</dbReference>
<dbReference type="SMART" id="SM00303">
    <property type="entry name" value="GPS"/>
    <property type="match status" value="1"/>
</dbReference>
<dbReference type="PROSITE" id="PS00650">
    <property type="entry name" value="G_PROTEIN_RECEP_F2_2"/>
    <property type="match status" value="1"/>
</dbReference>
<dbReference type="eggNOG" id="KOG4193">
    <property type="taxonomic scope" value="Eukaryota"/>
</dbReference>
<dbReference type="InterPro" id="IPR000203">
    <property type="entry name" value="GPS"/>
</dbReference>
<comment type="subcellular location">
    <subcellularLocation>
        <location evidence="2">Cell membrane</location>
        <topology evidence="2">Multi-pass membrane protein</topology>
    </subcellularLocation>
    <subcellularLocation>
        <location evidence="1">Secreted</location>
    </subcellularLocation>
</comment>
<dbReference type="SUPFAM" id="SSF82895">
    <property type="entry name" value="TSP-1 type 1 repeat"/>
    <property type="match status" value="7"/>
</dbReference>
<feature type="transmembrane region" description="Helical" evidence="11">
    <location>
        <begin position="1046"/>
        <end position="1068"/>
    </location>
</feature>
<dbReference type="eggNOG" id="KOG4475">
    <property type="taxonomic scope" value="Eukaryota"/>
</dbReference>
<dbReference type="Gene3D" id="1.20.1070.10">
    <property type="entry name" value="Rhodopsin 7-helix transmembrane proteins"/>
    <property type="match status" value="1"/>
</dbReference>
<keyword evidence="6" id="KW-0732">Signal</keyword>
<reference evidence="14" key="1">
    <citation type="journal article" date="2008" name="Nature">
        <title>The amphioxus genome and the evolution of the chordate karyotype.</title>
        <authorList>
            <consortium name="US DOE Joint Genome Institute (JGI-PGF)"/>
            <person name="Putnam N.H."/>
            <person name="Butts T."/>
            <person name="Ferrier D.E.K."/>
            <person name="Furlong R.F."/>
            <person name="Hellsten U."/>
            <person name="Kawashima T."/>
            <person name="Robinson-Rechavi M."/>
            <person name="Shoguchi E."/>
            <person name="Terry A."/>
            <person name="Yu J.-K."/>
            <person name="Benito-Gutierrez E.L."/>
            <person name="Dubchak I."/>
            <person name="Garcia-Fernandez J."/>
            <person name="Gibson-Brown J.J."/>
            <person name="Grigoriev I.V."/>
            <person name="Horton A.C."/>
            <person name="de Jong P.J."/>
            <person name="Jurka J."/>
            <person name="Kapitonov V.V."/>
            <person name="Kohara Y."/>
            <person name="Kuroki Y."/>
            <person name="Lindquist E."/>
            <person name="Lucas S."/>
            <person name="Osoegawa K."/>
            <person name="Pennacchio L.A."/>
            <person name="Salamov A.A."/>
            <person name="Satou Y."/>
            <person name="Sauka-Spengler T."/>
            <person name="Schmutz J."/>
            <person name="Shin-I T."/>
            <person name="Toyoda A."/>
            <person name="Bronner-Fraser M."/>
            <person name="Fujiyama A."/>
            <person name="Holland L.Z."/>
            <person name="Holland P.W.H."/>
            <person name="Satoh N."/>
            <person name="Rokhsar D.S."/>
        </authorList>
    </citation>
    <scope>NUCLEOTIDE SEQUENCE [LARGE SCALE GENOMIC DNA]</scope>
    <source>
        <strain evidence="14">S238N-H82</strain>
        <tissue evidence="14">Testes</tissue>
    </source>
</reference>
<gene>
    <name evidence="14" type="ORF">BRAFLDRAFT_68242</name>
</gene>
<dbReference type="EMBL" id="GG666456">
    <property type="protein sequence ID" value="EEN69286.1"/>
    <property type="molecule type" value="Genomic_DNA"/>
</dbReference>
<evidence type="ECO:0008006" key="15">
    <source>
        <dbReference type="Google" id="ProtNLM"/>
    </source>
</evidence>
<keyword evidence="3" id="KW-1003">Cell membrane</keyword>
<dbReference type="Pfam" id="PF00002">
    <property type="entry name" value="7tm_2"/>
    <property type="match status" value="2"/>
</dbReference>
<evidence type="ECO:0000313" key="14">
    <source>
        <dbReference type="EMBL" id="EEN69286.1"/>
    </source>
</evidence>
<dbReference type="InterPro" id="IPR046338">
    <property type="entry name" value="GAIN_dom_sf"/>
</dbReference>
<keyword evidence="7" id="KW-0677">Repeat</keyword>
<feature type="transmembrane region" description="Helical" evidence="11">
    <location>
        <begin position="987"/>
        <end position="1011"/>
    </location>
</feature>
<feature type="domain" description="G-protein coupled receptors family 2 profile 2" evidence="13">
    <location>
        <begin position="930"/>
        <end position="1099"/>
    </location>
</feature>
<dbReference type="InterPro" id="IPR017983">
    <property type="entry name" value="GPCR_2_secretin-like_CS"/>
</dbReference>
<dbReference type="PRINTS" id="PR01705">
    <property type="entry name" value="TSP1REPEAT"/>
</dbReference>
<evidence type="ECO:0000256" key="9">
    <source>
        <dbReference type="ARBA" id="ARBA00023136"/>
    </source>
</evidence>
<dbReference type="AlphaFoldDB" id="C3XRG8"/>
<evidence type="ECO:0000259" key="12">
    <source>
        <dbReference type="PROSITE" id="PS50221"/>
    </source>
</evidence>
<evidence type="ECO:0000259" key="13">
    <source>
        <dbReference type="PROSITE" id="PS50261"/>
    </source>
</evidence>
<feature type="transmembrane region" description="Helical" evidence="11">
    <location>
        <begin position="81"/>
        <end position="99"/>
    </location>
</feature>
<dbReference type="InterPro" id="IPR017981">
    <property type="entry name" value="GPCR_2-like_7TM"/>
</dbReference>
<dbReference type="InterPro" id="IPR000884">
    <property type="entry name" value="TSP1_rpt"/>
</dbReference>
<proteinExistence type="predicted"/>
<dbReference type="GO" id="GO:0007166">
    <property type="term" value="P:cell surface receptor signaling pathway"/>
    <property type="evidence" value="ECO:0007669"/>
    <property type="project" value="InterPro"/>
</dbReference>
<dbReference type="PROSITE" id="PS50092">
    <property type="entry name" value="TSP1"/>
    <property type="match status" value="7"/>
</dbReference>
<evidence type="ECO:0000256" key="5">
    <source>
        <dbReference type="ARBA" id="ARBA00022692"/>
    </source>
</evidence>
<evidence type="ECO:0000256" key="6">
    <source>
        <dbReference type="ARBA" id="ARBA00022729"/>
    </source>
</evidence>
<keyword evidence="4" id="KW-0964">Secreted</keyword>
<feature type="domain" description="GAIN-B" evidence="12">
    <location>
        <begin position="769"/>
        <end position="943"/>
    </location>
</feature>
<evidence type="ECO:0000256" key="4">
    <source>
        <dbReference type="ARBA" id="ARBA00022525"/>
    </source>
</evidence>
<evidence type="ECO:0000256" key="10">
    <source>
        <dbReference type="ARBA" id="ARBA00023157"/>
    </source>
</evidence>
<organism>
    <name type="scientific">Branchiostoma floridae</name>
    <name type="common">Florida lancelet</name>
    <name type="synonym">Amphioxus</name>
    <dbReference type="NCBI Taxonomy" id="7739"/>
    <lineage>
        <taxon>Eukaryota</taxon>
        <taxon>Metazoa</taxon>
        <taxon>Chordata</taxon>
        <taxon>Cephalochordata</taxon>
        <taxon>Leptocardii</taxon>
        <taxon>Amphioxiformes</taxon>
        <taxon>Branchiostomatidae</taxon>
        <taxon>Branchiostoma</taxon>
    </lineage>
</organism>
<keyword evidence="10" id="KW-1015">Disulfide bond</keyword>
<dbReference type="FunFam" id="1.20.1070.10:FF:001019">
    <property type="entry name" value="Uncharacterized protein"/>
    <property type="match status" value="1"/>
</dbReference>
<dbReference type="InterPro" id="IPR036383">
    <property type="entry name" value="TSP1_rpt_sf"/>
</dbReference>
<dbReference type="GO" id="GO:0005886">
    <property type="term" value="C:plasma membrane"/>
    <property type="evidence" value="ECO:0007669"/>
    <property type="project" value="UniProtKB-SubCell"/>
</dbReference>
<dbReference type="InterPro" id="IPR052065">
    <property type="entry name" value="Compl_asym_regulator"/>
</dbReference>
<dbReference type="PANTHER" id="PTHR22906:SF43">
    <property type="entry name" value="PROPERDIN"/>
    <property type="match status" value="1"/>
</dbReference>
<evidence type="ECO:0000256" key="11">
    <source>
        <dbReference type="SAM" id="Phobius"/>
    </source>
</evidence>
<name>C3XRG8_BRAFL</name>
<sequence>MTRGCGYVRKQERNFLIELPVLTQDRRVVNRGLAYFLNQETHATFLCKETWNEVRRPRLSKQRGFTTGSQDLIKLNMTPPTGFFVLVVAMIFLCSWLRSCSSMVQASESYTTWPTPVDHEDSTATSFYGTAVEATAIGTDSSDVDDNGMTECEWWFEDEGQQALYTVTPGAGLTSRIDWGDEDWPGLGRFTPNYCLVTWSCDVTSQTYLENGEWKDMSCLGGDIPDNVFVLDYEENRWLTLASCRRHWFVSWDVTYDVTRLEGLVIHLDITCTRRSVTCGVGTQTRDRSCTNPAPGNGGAVCDGDTEETQVCDSEVSCPVDGGWSEWSAWSGCSVTCGVGTQTRDRSCTNPAPANGGAVCEGDTEETQVCDSGVSCPVDGGWSEWSPLSVCSVTCGVGTQTRDRSCTNPAPANGGAVCEGDTEETQVCDSGVSCPVDGGWSEWSPLSVCSVTCGVGTQTRDRSCTNPAPANGGAVCEGDTEETQVCDSGVSCPVDGGWSEWSPLSVCSVTCGVGTQTRDRSCTNPAPANGGAVCEGDTEETQVCDSGVSCPVDGGWSEWSPLSVCSVTCGVGTQTRDRSCTNPAPANGGAVCEGDTEETQVCDSGVSCPVDGGWSEWSPLSVCNVTCGVGTQTRDRSCTNPAPQHGGAECEGEAVAKKECDTGVSCPAKCLGNVTEKIYGGDVISSIRLLGRLTDCQERRFNNESQQITKEDAVRFAKTMITSGNALLRKHTVRAWDAIPKDRWSGVASGIIDSSERAGILLARTVPNETHWISEENIVMEIRDGSMGSTTFPALDKRGDTSVWANVKDGITLPRTEHLVVSAIYDNIGQYLRPKSVYSTANAVNSSVNAENSTSKVYSRIISATLVNRSSTAKVNVNDAVTIVLEHHSNETTNTTFCVFWNVSTGNWSEEGCALKKRNRTHTTCECNHLTSFAILVDTTGQQVVCDVIAIILHYLFLAVFTWMCVEGVELYVLLVKVFNLKMNRLLYYHLVGYGAPAVVVGISVAIDYFFEFEDKDEDNGIEEEGFFDGYGTNRYITHILDVCRFWIRVSLALVCILGITWVFGVLYVSRETIVFAYVFTISNSFQGLFIFIFHCLLNETVQDEIERRFGARFTCCSKKKRQKTVRRQTRRTARSPQQQEIWLDDFTDTKDSHSSATNTKDTLDDEGFVENTIYEGGAGAEGSVDNVIYEGLPD</sequence>
<keyword evidence="9 11" id="KW-0472">Membrane</keyword>
<evidence type="ECO:0000256" key="3">
    <source>
        <dbReference type="ARBA" id="ARBA00022475"/>
    </source>
</evidence>
<dbReference type="Pfam" id="PF16489">
    <property type="entry name" value="GAIN"/>
    <property type="match status" value="1"/>
</dbReference>
<protein>
    <recommendedName>
        <fullName evidence="15">GPS domain-containing protein</fullName>
    </recommendedName>
</protein>
<dbReference type="FunCoup" id="C3XRG8">
    <property type="interactions" value="78"/>
</dbReference>
<accession>C3XRG8</accession>
<keyword evidence="5 11" id="KW-0812">Transmembrane</keyword>
<evidence type="ECO:0000256" key="7">
    <source>
        <dbReference type="ARBA" id="ARBA00022737"/>
    </source>
</evidence>
<dbReference type="PROSITE" id="PS50261">
    <property type="entry name" value="G_PROTEIN_RECEP_F2_4"/>
    <property type="match status" value="1"/>
</dbReference>
<dbReference type="PANTHER" id="PTHR22906">
    <property type="entry name" value="PROPERDIN"/>
    <property type="match status" value="1"/>
</dbReference>
<dbReference type="InterPro" id="IPR000832">
    <property type="entry name" value="GPCR_2_secretin-like"/>
</dbReference>
<dbReference type="GO" id="GO:0004930">
    <property type="term" value="F:G protein-coupled receptor activity"/>
    <property type="evidence" value="ECO:0007669"/>
    <property type="project" value="InterPro"/>
</dbReference>
<evidence type="ECO:0000256" key="1">
    <source>
        <dbReference type="ARBA" id="ARBA00004613"/>
    </source>
</evidence>
<dbReference type="InParanoid" id="C3XRG8"/>
<keyword evidence="8 11" id="KW-1133">Transmembrane helix</keyword>
<feature type="transmembrane region" description="Helical" evidence="11">
    <location>
        <begin position="1075"/>
        <end position="1094"/>
    </location>
</feature>